<comment type="caution">
    <text evidence="7">The sequence shown here is derived from an EMBL/GenBank/DDBJ whole genome shotgun (WGS) entry which is preliminary data.</text>
</comment>
<keyword evidence="2" id="KW-1003">Cell membrane</keyword>
<evidence type="ECO:0000313" key="8">
    <source>
        <dbReference type="Proteomes" id="UP000763505"/>
    </source>
</evidence>
<feature type="transmembrane region" description="Helical" evidence="6">
    <location>
        <begin position="423"/>
        <end position="442"/>
    </location>
</feature>
<reference evidence="7" key="1">
    <citation type="journal article" date="2021" name="PeerJ">
        <title>Extensive microbial diversity within the chicken gut microbiome revealed by metagenomics and culture.</title>
        <authorList>
            <person name="Gilroy R."/>
            <person name="Ravi A."/>
            <person name="Getino M."/>
            <person name="Pursley I."/>
            <person name="Horton D.L."/>
            <person name="Alikhan N.F."/>
            <person name="Baker D."/>
            <person name="Gharbi K."/>
            <person name="Hall N."/>
            <person name="Watson M."/>
            <person name="Adriaenssens E.M."/>
            <person name="Foster-Nyarko E."/>
            <person name="Jarju S."/>
            <person name="Secka A."/>
            <person name="Antonio M."/>
            <person name="Oren A."/>
            <person name="Chaudhuri R.R."/>
            <person name="La Ragione R."/>
            <person name="Hildebrand F."/>
            <person name="Pallen M.J."/>
        </authorList>
    </citation>
    <scope>NUCLEOTIDE SEQUENCE</scope>
    <source>
        <strain evidence="7">6019</strain>
    </source>
</reference>
<reference evidence="7" key="2">
    <citation type="submission" date="2021-09" db="EMBL/GenBank/DDBJ databases">
        <authorList>
            <person name="Gilroy R."/>
        </authorList>
    </citation>
    <scope>NUCLEOTIDE SEQUENCE</scope>
    <source>
        <strain evidence="7">6019</strain>
    </source>
</reference>
<feature type="transmembrane region" description="Helical" evidence="6">
    <location>
        <begin position="21"/>
        <end position="41"/>
    </location>
</feature>
<feature type="transmembrane region" description="Helical" evidence="6">
    <location>
        <begin position="171"/>
        <end position="191"/>
    </location>
</feature>
<dbReference type="GO" id="GO:0005886">
    <property type="term" value="C:plasma membrane"/>
    <property type="evidence" value="ECO:0007669"/>
    <property type="project" value="UniProtKB-SubCell"/>
</dbReference>
<evidence type="ECO:0000313" key="7">
    <source>
        <dbReference type="EMBL" id="HJE18997.1"/>
    </source>
</evidence>
<evidence type="ECO:0000256" key="6">
    <source>
        <dbReference type="SAM" id="Phobius"/>
    </source>
</evidence>
<keyword evidence="5 6" id="KW-0472">Membrane</keyword>
<evidence type="ECO:0000256" key="2">
    <source>
        <dbReference type="ARBA" id="ARBA00022475"/>
    </source>
</evidence>
<evidence type="ECO:0000256" key="4">
    <source>
        <dbReference type="ARBA" id="ARBA00022989"/>
    </source>
</evidence>
<evidence type="ECO:0000256" key="5">
    <source>
        <dbReference type="ARBA" id="ARBA00023136"/>
    </source>
</evidence>
<organism evidence="7 8">
    <name type="scientific">Aliicoccus persicus</name>
    <dbReference type="NCBI Taxonomy" id="930138"/>
    <lineage>
        <taxon>Bacteria</taxon>
        <taxon>Bacillati</taxon>
        <taxon>Bacillota</taxon>
        <taxon>Bacilli</taxon>
        <taxon>Bacillales</taxon>
        <taxon>Staphylococcaceae</taxon>
        <taxon>Aliicoccus</taxon>
    </lineage>
</organism>
<dbReference type="InterPro" id="IPR018385">
    <property type="entry name" value="C4_dicarb_anaerob_car-like"/>
</dbReference>
<feature type="transmembrane region" description="Helical" evidence="6">
    <location>
        <begin position="449"/>
        <end position="470"/>
    </location>
</feature>
<dbReference type="Pfam" id="PF03606">
    <property type="entry name" value="DcuC"/>
    <property type="match status" value="1"/>
</dbReference>
<dbReference type="Proteomes" id="UP000763505">
    <property type="component" value="Unassembled WGS sequence"/>
</dbReference>
<dbReference type="PANTHER" id="PTHR43652">
    <property type="entry name" value="BASIC AMINO ACID ANTIPORTER YFCC-RELATED"/>
    <property type="match status" value="1"/>
</dbReference>
<feature type="transmembrane region" description="Helical" evidence="6">
    <location>
        <begin position="86"/>
        <end position="103"/>
    </location>
</feature>
<accession>A0A921B5E2</accession>
<name>A0A921B5E2_9STAP</name>
<dbReference type="AlphaFoldDB" id="A0A921B5E2"/>
<feature type="transmembrane region" description="Helical" evidence="6">
    <location>
        <begin position="206"/>
        <end position="228"/>
    </location>
</feature>
<keyword evidence="3 6" id="KW-0812">Transmembrane</keyword>
<feature type="transmembrane region" description="Helical" evidence="6">
    <location>
        <begin position="147"/>
        <end position="164"/>
    </location>
</feature>
<keyword evidence="4 6" id="KW-1133">Transmembrane helix</keyword>
<gene>
    <name evidence="7" type="ORF">K8V35_01410</name>
</gene>
<dbReference type="EMBL" id="DYYI01000011">
    <property type="protein sequence ID" value="HJE18997.1"/>
    <property type="molecule type" value="Genomic_DNA"/>
</dbReference>
<evidence type="ECO:0000256" key="3">
    <source>
        <dbReference type="ARBA" id="ARBA00022692"/>
    </source>
</evidence>
<feature type="transmembrane region" description="Helical" evidence="6">
    <location>
        <begin position="321"/>
        <end position="342"/>
    </location>
</feature>
<feature type="transmembrane region" description="Helical" evidence="6">
    <location>
        <begin position="264"/>
        <end position="283"/>
    </location>
</feature>
<comment type="subcellular location">
    <subcellularLocation>
        <location evidence="1">Cell membrane</location>
        <topology evidence="1">Multi-pass membrane protein</topology>
    </subcellularLocation>
</comment>
<evidence type="ECO:0000256" key="1">
    <source>
        <dbReference type="ARBA" id="ARBA00004651"/>
    </source>
</evidence>
<proteinExistence type="predicted"/>
<dbReference type="PANTHER" id="PTHR43652:SF2">
    <property type="entry name" value="BASIC AMINO ACID ANTIPORTER YFCC-RELATED"/>
    <property type="match status" value="1"/>
</dbReference>
<sequence length="475" mass="51924">MVKEPVSSEENVQKTKKFELPHIYVILFTLTALAAIATYIIPAGQFERETVDGREVIIPGTFEYVTQSPVGILNFMTAIPRGVQETVIIIFGIMAIGAMFKILEKAGVISYIISFLIKNFGNKGMLIFPVVIVPLALFVSLTGNIESSLIFIPALLPLFLRLGYDRMAATGAILIATVVGFTVALTAPANLGTAQTIAELPLFSGIGYRAIVLAVMTTVGILFVMYYARKVKNDPSKSLISDNVDNNEFIKQSMVEGNPMNTRAMIATIVFVLLLGFMLFGIFQYNWYFIELAGFYIFTGIIIGFIAGMGPSKIAEAMNDGVKTILLGALIVGLARAISIMLEDGLIMDTVVNGLSMLVTLMPEWLVPVAMMVVQGIINFFIPSGSGQAAATMPIMIGVVDLADMTRQTSVLAFLYGDGFSNIFYPTSGYFMAALVIAKIKYTDWLKFIWPLLIFWYLIGAVTLVIAFFIDYGPF</sequence>
<feature type="transmembrane region" description="Helical" evidence="6">
    <location>
        <begin position="124"/>
        <end position="141"/>
    </location>
</feature>
<protein>
    <submittedName>
        <fullName evidence="7">TIGR00366 family protein</fullName>
    </submittedName>
</protein>
<dbReference type="InterPro" id="IPR051679">
    <property type="entry name" value="DASS-Related_Transporters"/>
</dbReference>
<feature type="transmembrane region" description="Helical" evidence="6">
    <location>
        <begin position="289"/>
        <end position="309"/>
    </location>
</feature>